<organism evidence="9 10">
    <name type="scientific">Blautia aquisgranensis</name>
    <dbReference type="NCBI Taxonomy" id="3133153"/>
    <lineage>
        <taxon>Bacteria</taxon>
        <taxon>Bacillati</taxon>
        <taxon>Bacillota</taxon>
        <taxon>Clostridia</taxon>
        <taxon>Lachnospirales</taxon>
        <taxon>Lachnospiraceae</taxon>
        <taxon>Blautia</taxon>
    </lineage>
</organism>
<evidence type="ECO:0000256" key="6">
    <source>
        <dbReference type="ARBA" id="ARBA00022691"/>
    </source>
</evidence>
<evidence type="ECO:0000256" key="7">
    <source>
        <dbReference type="PIRNR" id="PIRNR036427"/>
    </source>
</evidence>
<keyword evidence="5 9" id="KW-0808">Transferase</keyword>
<feature type="domain" description="Tetrapyrrole methylase" evidence="8">
    <location>
        <begin position="4"/>
        <end position="209"/>
    </location>
</feature>
<dbReference type="InterPro" id="IPR006364">
    <property type="entry name" value="CobI/CbiL/CobIJ_dom"/>
</dbReference>
<keyword evidence="4 9" id="KW-0489">Methyltransferase</keyword>
<evidence type="ECO:0000256" key="3">
    <source>
        <dbReference type="ARBA" id="ARBA00022573"/>
    </source>
</evidence>
<dbReference type="RefSeq" id="WP_349057452.1">
    <property type="nucleotide sequence ID" value="NZ_JBBMEJ010000022.1"/>
</dbReference>
<evidence type="ECO:0000256" key="2">
    <source>
        <dbReference type="ARBA" id="ARBA00005879"/>
    </source>
</evidence>
<keyword evidence="3" id="KW-0169">Cobalamin biosynthesis</keyword>
<dbReference type="GO" id="GO:0030788">
    <property type="term" value="F:precorrin-2 C20-methyltransferase activity"/>
    <property type="evidence" value="ECO:0007669"/>
    <property type="project" value="UniProtKB-EC"/>
</dbReference>
<dbReference type="Pfam" id="PF00590">
    <property type="entry name" value="TP_methylase"/>
    <property type="match status" value="1"/>
</dbReference>
<dbReference type="InterPro" id="IPR035996">
    <property type="entry name" value="4pyrrol_Methylase_sf"/>
</dbReference>
<comment type="caution">
    <text evidence="9">The sequence shown here is derived from an EMBL/GenBank/DDBJ whole genome shotgun (WGS) entry which is preliminary data.</text>
</comment>
<comment type="similarity">
    <text evidence="2 7">Belongs to the precorrin methyltransferase family.</text>
</comment>
<protein>
    <submittedName>
        <fullName evidence="9">Precorrin-2 C(20)-methyltransferase</fullName>
        <ecNumber evidence="9">2.1.1.130</ecNumber>
    </submittedName>
</protein>
<evidence type="ECO:0000256" key="1">
    <source>
        <dbReference type="ARBA" id="ARBA00004953"/>
    </source>
</evidence>
<evidence type="ECO:0000259" key="8">
    <source>
        <dbReference type="Pfam" id="PF00590"/>
    </source>
</evidence>
<evidence type="ECO:0000256" key="5">
    <source>
        <dbReference type="ARBA" id="ARBA00022679"/>
    </source>
</evidence>
<proteinExistence type="inferred from homology"/>
<name>A0ABV1BLJ9_9FIRM</name>
<dbReference type="Proteomes" id="UP001473063">
    <property type="component" value="Unassembled WGS sequence"/>
</dbReference>
<accession>A0ABV1BLJ9</accession>
<keyword evidence="6" id="KW-0949">S-adenosyl-L-methionine</keyword>
<dbReference type="Gene3D" id="3.40.1010.10">
    <property type="entry name" value="Cobalt-precorrin-4 Transmethylase, Domain 1"/>
    <property type="match status" value="1"/>
</dbReference>
<sequence length="233" mass="25406">MAGKLYGVGVGPGDPELLTLKALRLVKEADVIALPGEVPEDTVAFKIVEGAYPQLGEKELLAVPFPMSKDPQVLKSYHDAGADKVKAVLDQGKNVVFLTLGDPTVYSTYLYVHHRLVAQGYETEIVCGITSFCAVSARLNTGLVEKAEPLHVIPASYQIEDALKLPGTKVLMKAGKKMKNVKAELLAQGAEAMMIENCGMPDEKIFRTVEEIPEDAGYYSLIIIKENKERTEE</sequence>
<dbReference type="PANTHER" id="PTHR43467:SF2">
    <property type="entry name" value="COBALT-PRECORRIN-2 C(20)-METHYLTRANSFERASE"/>
    <property type="match status" value="1"/>
</dbReference>
<dbReference type="InterPro" id="IPR000878">
    <property type="entry name" value="4pyrrol_Mease"/>
</dbReference>
<gene>
    <name evidence="9" type="primary">cobI</name>
    <name evidence="9" type="ORF">WMO28_14490</name>
</gene>
<dbReference type="InterPro" id="IPR014776">
    <property type="entry name" value="4pyrrole_Mease_sub2"/>
</dbReference>
<evidence type="ECO:0000313" key="10">
    <source>
        <dbReference type="Proteomes" id="UP001473063"/>
    </source>
</evidence>
<dbReference type="SUPFAM" id="SSF53790">
    <property type="entry name" value="Tetrapyrrole methylase"/>
    <property type="match status" value="1"/>
</dbReference>
<keyword evidence="10" id="KW-1185">Reference proteome</keyword>
<dbReference type="GO" id="GO:0032259">
    <property type="term" value="P:methylation"/>
    <property type="evidence" value="ECO:0007669"/>
    <property type="project" value="UniProtKB-KW"/>
</dbReference>
<evidence type="ECO:0000313" key="9">
    <source>
        <dbReference type="EMBL" id="MEQ2372113.1"/>
    </source>
</evidence>
<reference evidence="9 10" key="1">
    <citation type="submission" date="2024-03" db="EMBL/GenBank/DDBJ databases">
        <title>Human intestinal bacterial collection.</title>
        <authorList>
            <person name="Pauvert C."/>
            <person name="Hitch T.C.A."/>
            <person name="Clavel T."/>
        </authorList>
    </citation>
    <scope>NUCLEOTIDE SEQUENCE [LARGE SCALE GENOMIC DNA]</scope>
    <source>
        <strain evidence="9 10">CLA-JM-H16</strain>
    </source>
</reference>
<dbReference type="EMBL" id="JBBMEJ010000022">
    <property type="protein sequence ID" value="MEQ2372113.1"/>
    <property type="molecule type" value="Genomic_DNA"/>
</dbReference>
<dbReference type="InterPro" id="IPR014777">
    <property type="entry name" value="4pyrrole_Mease_sub1"/>
</dbReference>
<dbReference type="CDD" id="cd11645">
    <property type="entry name" value="Precorrin_2_C20_MT"/>
    <property type="match status" value="1"/>
</dbReference>
<dbReference type="EC" id="2.1.1.130" evidence="9"/>
<dbReference type="NCBIfam" id="TIGR01467">
    <property type="entry name" value="cobI_cbiL"/>
    <property type="match status" value="1"/>
</dbReference>
<dbReference type="PANTHER" id="PTHR43467">
    <property type="entry name" value="COBALT-PRECORRIN-2 C(20)-METHYLTRANSFERASE"/>
    <property type="match status" value="1"/>
</dbReference>
<dbReference type="PIRSF" id="PIRSF036427">
    <property type="entry name" value="Precrrn-2_mtase"/>
    <property type="match status" value="1"/>
</dbReference>
<evidence type="ECO:0000256" key="4">
    <source>
        <dbReference type="ARBA" id="ARBA00022603"/>
    </source>
</evidence>
<comment type="pathway">
    <text evidence="1">Cofactor biosynthesis; adenosylcobalamin biosynthesis.</text>
</comment>
<dbReference type="InterPro" id="IPR012382">
    <property type="entry name" value="CobI/CbiL"/>
</dbReference>
<dbReference type="Gene3D" id="3.30.950.10">
    <property type="entry name" value="Methyltransferase, Cobalt-precorrin-4 Transmethylase, Domain 2"/>
    <property type="match status" value="1"/>
</dbReference>